<comment type="caution">
    <text evidence="5">The sequence shown here is derived from an EMBL/GenBank/DDBJ whole genome shotgun (WGS) entry which is preliminary data.</text>
</comment>
<dbReference type="CDD" id="cd05233">
    <property type="entry name" value="SDR_c"/>
    <property type="match status" value="1"/>
</dbReference>
<accession>A0ABQ6CPW2</accession>
<dbReference type="SMART" id="SM00822">
    <property type="entry name" value="PKS_KR"/>
    <property type="match status" value="1"/>
</dbReference>
<evidence type="ECO:0000259" key="4">
    <source>
        <dbReference type="SMART" id="SM00822"/>
    </source>
</evidence>
<evidence type="ECO:0000313" key="6">
    <source>
        <dbReference type="Proteomes" id="UP001156882"/>
    </source>
</evidence>
<keyword evidence="2" id="KW-0560">Oxidoreductase</keyword>
<dbReference type="PRINTS" id="PR00081">
    <property type="entry name" value="GDHRDH"/>
</dbReference>
<reference evidence="6" key="1">
    <citation type="journal article" date="2019" name="Int. J. Syst. Evol. Microbiol.">
        <title>The Global Catalogue of Microorganisms (GCM) 10K type strain sequencing project: providing services to taxonomists for standard genome sequencing and annotation.</title>
        <authorList>
            <consortium name="The Broad Institute Genomics Platform"/>
            <consortium name="The Broad Institute Genome Sequencing Center for Infectious Disease"/>
            <person name="Wu L."/>
            <person name="Ma J."/>
        </authorList>
    </citation>
    <scope>NUCLEOTIDE SEQUENCE [LARGE SCALE GENOMIC DNA]</scope>
    <source>
        <strain evidence="6">NBRC 101365</strain>
    </source>
</reference>
<evidence type="ECO:0000256" key="1">
    <source>
        <dbReference type="ARBA" id="ARBA00006484"/>
    </source>
</evidence>
<keyword evidence="6" id="KW-1185">Reference proteome</keyword>
<dbReference type="PROSITE" id="PS00061">
    <property type="entry name" value="ADH_SHORT"/>
    <property type="match status" value="1"/>
</dbReference>
<gene>
    <name evidence="5" type="ORF">GCM10007874_51920</name>
</gene>
<sequence>MAQSDLKGRVALVTGAAMGIGKACAEALAGAGASVVLADIDTQAGEATCRAIAKAGGQVHFIRADVTSLGDIEAAVEAATGRFGGLDILVNNAARAIGGKVDEIDEENWNIVISTNLTSVWRGMKAAVPAMRKRGGGSIVSMSSVQALTGFSGWAAYAAAKGGINSLTQQAAVDLAPHGIRVNAVAPGTIMTPLNEKVFAEHPDPAALIRTWNEAHPLGRFGQPEEVAEAVLFLASDRASFITGTILRVDGGLLIKGE</sequence>
<feature type="domain" description="Ketoreductase" evidence="4">
    <location>
        <begin position="9"/>
        <end position="188"/>
    </location>
</feature>
<dbReference type="EMBL" id="BSPC01000058">
    <property type="protein sequence ID" value="GLS22175.1"/>
    <property type="molecule type" value="Genomic_DNA"/>
</dbReference>
<dbReference type="NCBIfam" id="NF005559">
    <property type="entry name" value="PRK07231.1"/>
    <property type="match status" value="1"/>
</dbReference>
<dbReference type="InterPro" id="IPR057326">
    <property type="entry name" value="KR_dom"/>
</dbReference>
<dbReference type="InterPro" id="IPR020904">
    <property type="entry name" value="Sc_DH/Rdtase_CS"/>
</dbReference>
<dbReference type="InterPro" id="IPR002347">
    <property type="entry name" value="SDR_fam"/>
</dbReference>
<organism evidence="5 6">
    <name type="scientific">Labrys miyagiensis</name>
    <dbReference type="NCBI Taxonomy" id="346912"/>
    <lineage>
        <taxon>Bacteria</taxon>
        <taxon>Pseudomonadati</taxon>
        <taxon>Pseudomonadota</taxon>
        <taxon>Alphaproteobacteria</taxon>
        <taxon>Hyphomicrobiales</taxon>
        <taxon>Xanthobacteraceae</taxon>
        <taxon>Labrys</taxon>
    </lineage>
</organism>
<name>A0ABQ6CPW2_9HYPH</name>
<dbReference type="SUPFAM" id="SSF51735">
    <property type="entry name" value="NAD(P)-binding Rossmann-fold domains"/>
    <property type="match status" value="1"/>
</dbReference>
<dbReference type="PANTHER" id="PTHR24321">
    <property type="entry name" value="DEHYDROGENASES, SHORT CHAIN"/>
    <property type="match status" value="1"/>
</dbReference>
<comment type="similarity">
    <text evidence="1">Belongs to the short-chain dehydrogenases/reductases (SDR) family.</text>
</comment>
<dbReference type="Gene3D" id="3.40.50.720">
    <property type="entry name" value="NAD(P)-binding Rossmann-like Domain"/>
    <property type="match status" value="1"/>
</dbReference>
<evidence type="ECO:0000313" key="5">
    <source>
        <dbReference type="EMBL" id="GLS22175.1"/>
    </source>
</evidence>
<keyword evidence="3" id="KW-0520">NAD</keyword>
<evidence type="ECO:0000256" key="3">
    <source>
        <dbReference type="ARBA" id="ARBA00023027"/>
    </source>
</evidence>
<dbReference type="Proteomes" id="UP001156882">
    <property type="component" value="Unassembled WGS sequence"/>
</dbReference>
<dbReference type="InterPro" id="IPR036291">
    <property type="entry name" value="NAD(P)-bd_dom_sf"/>
</dbReference>
<dbReference type="PRINTS" id="PR00080">
    <property type="entry name" value="SDRFAMILY"/>
</dbReference>
<protein>
    <submittedName>
        <fullName evidence="5">Short-chain dehydrogenase</fullName>
    </submittedName>
</protein>
<evidence type="ECO:0000256" key="2">
    <source>
        <dbReference type="ARBA" id="ARBA00023002"/>
    </source>
</evidence>
<dbReference type="Pfam" id="PF13561">
    <property type="entry name" value="adh_short_C2"/>
    <property type="match status" value="1"/>
</dbReference>
<proteinExistence type="inferred from homology"/>
<dbReference type="RefSeq" id="WP_284315148.1">
    <property type="nucleotide sequence ID" value="NZ_BSPC01000058.1"/>
</dbReference>
<dbReference type="PANTHER" id="PTHR24321:SF8">
    <property type="entry name" value="ESTRADIOL 17-BETA-DEHYDROGENASE 8-RELATED"/>
    <property type="match status" value="1"/>
</dbReference>